<dbReference type="Proteomes" id="UP000594195">
    <property type="component" value="Chromosome"/>
</dbReference>
<dbReference type="EMBL" id="CP040442">
    <property type="protein sequence ID" value="QOW11732.1"/>
    <property type="molecule type" value="Genomic_DNA"/>
</dbReference>
<evidence type="ECO:0000313" key="3">
    <source>
        <dbReference type="Proteomes" id="UP000594195"/>
    </source>
</evidence>
<feature type="transmembrane region" description="Helical" evidence="1">
    <location>
        <begin position="37"/>
        <end position="57"/>
    </location>
</feature>
<proteinExistence type="predicted"/>
<evidence type="ECO:0000313" key="2">
    <source>
        <dbReference type="EMBL" id="QOW11732.1"/>
    </source>
</evidence>
<dbReference type="KEGG" id="kfa:Q73A0000_15870"/>
<feature type="transmembrane region" description="Helical" evidence="1">
    <location>
        <begin position="7"/>
        <end position="25"/>
    </location>
</feature>
<keyword evidence="1" id="KW-1133">Transmembrane helix</keyword>
<name>A0A7M2YE47_9FLAO</name>
<sequence length="64" mass="7344">MQLFYKIFLALFIVFICVNLYVIEWNLGFLAEENSTFILSMSAAIVGIIVVFIMHTLSRLAVKK</sequence>
<keyword evidence="3" id="KW-1185">Reference proteome</keyword>
<accession>A0A7M2YE47</accession>
<keyword evidence="1" id="KW-0472">Membrane</keyword>
<organism evidence="2 3">
    <name type="scientific">Kaistella flava</name>
    <name type="common">ex Peng et al. 2021</name>
    <dbReference type="NCBI Taxonomy" id="2038776"/>
    <lineage>
        <taxon>Bacteria</taxon>
        <taxon>Pseudomonadati</taxon>
        <taxon>Bacteroidota</taxon>
        <taxon>Flavobacteriia</taxon>
        <taxon>Flavobacteriales</taxon>
        <taxon>Weeksellaceae</taxon>
        <taxon>Chryseobacterium group</taxon>
        <taxon>Kaistella</taxon>
    </lineage>
</organism>
<dbReference type="RefSeq" id="WP_193811902.1">
    <property type="nucleotide sequence ID" value="NZ_CP040442.1"/>
</dbReference>
<protein>
    <submittedName>
        <fullName evidence="2">Uncharacterized protein</fullName>
    </submittedName>
</protein>
<keyword evidence="1" id="KW-0812">Transmembrane</keyword>
<reference evidence="2 3" key="1">
    <citation type="submission" date="2019-05" db="EMBL/GenBank/DDBJ databases">
        <title>Chryseobacterium sp. isolated from King George Island, maritime Antarctica.</title>
        <authorList>
            <person name="Peng X."/>
        </authorList>
    </citation>
    <scope>NUCLEOTIDE SEQUENCE [LARGE SCALE GENOMIC DNA]</scope>
    <source>
        <strain evidence="2 3">7-3A</strain>
    </source>
</reference>
<dbReference type="AlphaFoldDB" id="A0A7M2YE47"/>
<gene>
    <name evidence="2" type="ORF">Q73A0000_15870</name>
</gene>
<evidence type="ECO:0000256" key="1">
    <source>
        <dbReference type="SAM" id="Phobius"/>
    </source>
</evidence>